<evidence type="ECO:0000256" key="1">
    <source>
        <dbReference type="SAM" id="Phobius"/>
    </source>
</evidence>
<feature type="transmembrane region" description="Helical" evidence="1">
    <location>
        <begin position="211"/>
        <end position="229"/>
    </location>
</feature>
<dbReference type="STRING" id="545697.HMPREF0216_01883"/>
<dbReference type="Proteomes" id="UP000010420">
    <property type="component" value="Unassembled WGS sequence"/>
</dbReference>
<dbReference type="InterPro" id="IPR021359">
    <property type="entry name" value="DUF2812"/>
</dbReference>
<evidence type="ECO:0008006" key="4">
    <source>
        <dbReference type="Google" id="ProtNLM"/>
    </source>
</evidence>
<evidence type="ECO:0000313" key="3">
    <source>
        <dbReference type="Proteomes" id="UP000010420"/>
    </source>
</evidence>
<accession>L1QFD4</accession>
<protein>
    <recommendedName>
        <fullName evidence="4">DUF2812 domain-containing protein</fullName>
    </recommendedName>
</protein>
<dbReference type="eggNOG" id="ENOG5030XA4">
    <property type="taxonomic scope" value="Bacteria"/>
</dbReference>
<dbReference type="RefSeq" id="WP_005213621.1">
    <property type="nucleotide sequence ID" value="NZ_KB291645.1"/>
</dbReference>
<keyword evidence="1" id="KW-0472">Membrane</keyword>
<dbReference type="Pfam" id="PF11193">
    <property type="entry name" value="DUF2812"/>
    <property type="match status" value="1"/>
</dbReference>
<feature type="transmembrane region" description="Helical" evidence="1">
    <location>
        <begin position="268"/>
        <end position="290"/>
    </location>
</feature>
<feature type="transmembrane region" description="Helical" evidence="1">
    <location>
        <begin position="123"/>
        <end position="141"/>
    </location>
</feature>
<feature type="transmembrane region" description="Helical" evidence="1">
    <location>
        <begin position="235"/>
        <end position="256"/>
    </location>
</feature>
<evidence type="ECO:0000313" key="2">
    <source>
        <dbReference type="EMBL" id="EKY26698.1"/>
    </source>
</evidence>
<feature type="transmembrane region" description="Helical" evidence="1">
    <location>
        <begin position="161"/>
        <end position="183"/>
    </location>
</feature>
<keyword evidence="1" id="KW-0812">Transmembrane</keyword>
<dbReference type="EMBL" id="AMEZ01000053">
    <property type="protein sequence ID" value="EKY26698.1"/>
    <property type="molecule type" value="Genomic_DNA"/>
</dbReference>
<gene>
    <name evidence="2" type="ORF">HMPREF0216_01883</name>
</gene>
<sequence length="451" mass="53001">MVIGNSKYTFFDFLPYEYTDLEKYLDKMALKGWKLKSMQGKLFRFIKMEPKKIKHFVYIGESTSSFDDNNSDVALEYRECCEDTRWKFICEYKKIQVFYTEEYTEYIDINTDERKKFNNISKLSIQDILITIFTVSTLLFSQYSVTLGGDNAIFLTDDAQLLLLFSLSVLAINEIIGLINYLIWKIRGERALKNNEKVQYQYNLSINFRRILGKIFFLSAIISLMLCLLNENIFILKGVSVIIISIVIASIITEFIKTIIKGRLHKMSTYTIINIIIMIIVMITIGQLVLNNEFITDEINKNLNDQYVLTLEDFNDKSIYENNNQDINSEDEFNILDEPYINDESSIIAESLFYSDEGHSGELTYEFFRSNFKWVINYKFNKIISSMKKYDLNFEVIKSTLPEKIMVYKNNNSYGSRYLLTSENKILQISQYSDNQSESEFLDIIYNEVFK</sequence>
<comment type="caution">
    <text evidence="2">The sequence shown here is derived from an EMBL/GenBank/DDBJ whole genome shotgun (WGS) entry which is preliminary data.</text>
</comment>
<dbReference type="HOGENOM" id="CLU_628074_0_0_9"/>
<dbReference type="AlphaFoldDB" id="L1QFD4"/>
<keyword evidence="3" id="KW-1185">Reference proteome</keyword>
<reference evidence="2 3" key="1">
    <citation type="submission" date="2012-05" db="EMBL/GenBank/DDBJ databases">
        <authorList>
            <person name="Weinstock G."/>
            <person name="Sodergren E."/>
            <person name="Lobos E.A."/>
            <person name="Fulton L."/>
            <person name="Fulton R."/>
            <person name="Courtney L."/>
            <person name="Fronick C."/>
            <person name="O'Laughlin M."/>
            <person name="Godfrey J."/>
            <person name="Wilson R.M."/>
            <person name="Miner T."/>
            <person name="Farmer C."/>
            <person name="Delehaunty K."/>
            <person name="Cordes M."/>
            <person name="Minx P."/>
            <person name="Tomlinson C."/>
            <person name="Chen J."/>
            <person name="Wollam A."/>
            <person name="Pepin K.H."/>
            <person name="Bhonagiri V."/>
            <person name="Zhang X."/>
            <person name="Suruliraj S."/>
            <person name="Warren W."/>
            <person name="Mitreva M."/>
            <person name="Mardis E.R."/>
            <person name="Wilson R.K."/>
        </authorList>
    </citation>
    <scope>NUCLEOTIDE SEQUENCE [LARGE SCALE GENOMIC DNA]</scope>
    <source>
        <strain evidence="2 3">DSM 1785</strain>
    </source>
</reference>
<keyword evidence="1" id="KW-1133">Transmembrane helix</keyword>
<organism evidence="2 3">
    <name type="scientific">Clostridium celatum DSM 1785</name>
    <dbReference type="NCBI Taxonomy" id="545697"/>
    <lineage>
        <taxon>Bacteria</taxon>
        <taxon>Bacillati</taxon>
        <taxon>Bacillota</taxon>
        <taxon>Clostridia</taxon>
        <taxon>Eubacteriales</taxon>
        <taxon>Clostridiaceae</taxon>
        <taxon>Clostridium</taxon>
    </lineage>
</organism>
<dbReference type="OrthoDB" id="1650893at2"/>
<name>L1QFD4_9CLOT</name>
<proteinExistence type="predicted"/>
<dbReference type="PATRIC" id="fig|545697.3.peg.1854"/>